<feature type="domain" description="Response regulatory" evidence="3">
    <location>
        <begin position="5"/>
        <end position="124"/>
    </location>
</feature>
<keyword evidence="1" id="KW-0902">Two-component regulatory system</keyword>
<proteinExistence type="predicted"/>
<sequence length="277" mass="31646">MKRIKTVIVDDEPLARQGLIFHIARHEQFEIVCECADGHEGLEAIKTYHPDVMFVDIEMPKLNGIELASIIHKRSTQDANQAPKIVFVTAFKDYALEAFEFEAFDYLLKPYAEERVDSCLNKLQKVIGEENTLNLHGHLDKLISRKTGESLLSFMQRLEASKFEGMHVLQHTISLKSGNEWVRVQIDSIMYIEAAGDYMCVHTHDGTHIIRKTLKQFEQELSQDLFVRVSRSAIVNLAKVQKLVPNSNGEYLAVLSSGDEVKVTRAYKQNLSEFNEH</sequence>
<dbReference type="PROSITE" id="PS50930">
    <property type="entry name" value="HTH_LYTTR"/>
    <property type="match status" value="1"/>
</dbReference>
<dbReference type="InterPro" id="IPR001789">
    <property type="entry name" value="Sig_transdc_resp-reg_receiver"/>
</dbReference>
<dbReference type="SMART" id="SM00448">
    <property type="entry name" value="REC"/>
    <property type="match status" value="1"/>
</dbReference>
<dbReference type="SUPFAM" id="SSF52172">
    <property type="entry name" value="CheY-like"/>
    <property type="match status" value="1"/>
</dbReference>
<dbReference type="PANTHER" id="PTHR37299">
    <property type="entry name" value="TRANSCRIPTIONAL REGULATOR-RELATED"/>
    <property type="match status" value="1"/>
</dbReference>
<dbReference type="Pfam" id="PF00072">
    <property type="entry name" value="Response_reg"/>
    <property type="match status" value="1"/>
</dbReference>
<dbReference type="Pfam" id="PF04397">
    <property type="entry name" value="LytTR"/>
    <property type="match status" value="1"/>
</dbReference>
<dbReference type="InterPro" id="IPR011006">
    <property type="entry name" value="CheY-like_superfamily"/>
</dbReference>
<evidence type="ECO:0000313" key="5">
    <source>
        <dbReference type="EMBL" id="MDT0594421.1"/>
    </source>
</evidence>
<evidence type="ECO:0000256" key="1">
    <source>
        <dbReference type="ARBA" id="ARBA00023012"/>
    </source>
</evidence>
<protein>
    <submittedName>
        <fullName evidence="5">LytTR family DNA-binding domain-containing protein</fullName>
    </submittedName>
</protein>
<dbReference type="PANTHER" id="PTHR37299:SF1">
    <property type="entry name" value="STAGE 0 SPORULATION PROTEIN A HOMOLOG"/>
    <property type="match status" value="1"/>
</dbReference>
<dbReference type="RefSeq" id="WP_311367895.1">
    <property type="nucleotide sequence ID" value="NZ_JAVRHX010000001.1"/>
</dbReference>
<evidence type="ECO:0000256" key="2">
    <source>
        <dbReference type="PROSITE-ProRule" id="PRU00169"/>
    </source>
</evidence>
<comment type="caution">
    <text evidence="5">The sequence shown here is derived from an EMBL/GenBank/DDBJ whole genome shotgun (WGS) entry which is preliminary data.</text>
</comment>
<gene>
    <name evidence="5" type="ORF">RM552_06160</name>
</gene>
<keyword evidence="6" id="KW-1185">Reference proteome</keyword>
<dbReference type="EMBL" id="JAVRHX010000001">
    <property type="protein sequence ID" value="MDT0594421.1"/>
    <property type="molecule type" value="Genomic_DNA"/>
</dbReference>
<reference evidence="5 6" key="1">
    <citation type="submission" date="2023-09" db="EMBL/GenBank/DDBJ databases">
        <authorList>
            <person name="Rey-Velasco X."/>
        </authorList>
    </citation>
    <scope>NUCLEOTIDE SEQUENCE [LARGE SCALE GENOMIC DNA]</scope>
    <source>
        <strain evidence="5 6">P117</strain>
    </source>
</reference>
<dbReference type="InterPro" id="IPR046947">
    <property type="entry name" value="LytR-like"/>
</dbReference>
<evidence type="ECO:0000259" key="4">
    <source>
        <dbReference type="PROSITE" id="PS50930"/>
    </source>
</evidence>
<dbReference type="InterPro" id="IPR007492">
    <property type="entry name" value="LytTR_DNA-bd_dom"/>
</dbReference>
<name>A0ABU2ZP64_9ALTE</name>
<keyword evidence="2" id="KW-0597">Phosphoprotein</keyword>
<feature type="domain" description="HTH LytTR-type" evidence="4">
    <location>
        <begin position="173"/>
        <end position="277"/>
    </location>
</feature>
<accession>A0ABU2ZP64</accession>
<dbReference type="Gene3D" id="3.40.50.2300">
    <property type="match status" value="1"/>
</dbReference>
<dbReference type="PROSITE" id="PS50110">
    <property type="entry name" value="RESPONSE_REGULATORY"/>
    <property type="match status" value="1"/>
</dbReference>
<dbReference type="Gene3D" id="2.40.50.1020">
    <property type="entry name" value="LytTr DNA-binding domain"/>
    <property type="match status" value="1"/>
</dbReference>
<keyword evidence="5" id="KW-0238">DNA-binding</keyword>
<dbReference type="GO" id="GO:0003677">
    <property type="term" value="F:DNA binding"/>
    <property type="evidence" value="ECO:0007669"/>
    <property type="project" value="UniProtKB-KW"/>
</dbReference>
<dbReference type="SMART" id="SM00850">
    <property type="entry name" value="LytTR"/>
    <property type="match status" value="1"/>
</dbReference>
<dbReference type="Proteomes" id="UP001253545">
    <property type="component" value="Unassembled WGS sequence"/>
</dbReference>
<feature type="modified residue" description="4-aspartylphosphate" evidence="2">
    <location>
        <position position="56"/>
    </location>
</feature>
<evidence type="ECO:0000259" key="3">
    <source>
        <dbReference type="PROSITE" id="PS50110"/>
    </source>
</evidence>
<organism evidence="5 6">
    <name type="scientific">Glaciecola petra</name>
    <dbReference type="NCBI Taxonomy" id="3075602"/>
    <lineage>
        <taxon>Bacteria</taxon>
        <taxon>Pseudomonadati</taxon>
        <taxon>Pseudomonadota</taxon>
        <taxon>Gammaproteobacteria</taxon>
        <taxon>Alteromonadales</taxon>
        <taxon>Alteromonadaceae</taxon>
        <taxon>Glaciecola</taxon>
    </lineage>
</organism>
<evidence type="ECO:0000313" key="6">
    <source>
        <dbReference type="Proteomes" id="UP001253545"/>
    </source>
</evidence>